<keyword evidence="2" id="KW-0812">Transmembrane</keyword>
<feature type="compositionally biased region" description="Basic and acidic residues" evidence="1">
    <location>
        <begin position="173"/>
        <end position="192"/>
    </location>
</feature>
<feature type="transmembrane region" description="Helical" evidence="2">
    <location>
        <begin position="85"/>
        <end position="107"/>
    </location>
</feature>
<dbReference type="PANTHER" id="PTHR11360">
    <property type="entry name" value="MONOCARBOXYLATE TRANSPORTER"/>
    <property type="match status" value="1"/>
</dbReference>
<sequence>MTAKDSRYSCLVLFMSFLSHVCHLGFSYGVVGNLTIAHQQAFNISLQQSSLLGSVFVATFYLLGFGMSLCLSSSTEVLPQHFDKYRNLAFAIASSGVMVGVIIWPIASQYFLSIYSYSKAIGIIAAFQIIHSLAGLTFISGNREDVTKEKPGETSANGVLSANNDQVAVSTVCKDERHSPSQESSEKTKVTSEGELPPPQSQSLRKSFTTLLKSYNVWFLLIHAMLRMGGSTIFAVMINKYVIAAVGLTSGEAAFGIALTGGGSLIGCVLVAATGTIKYDRVILHTCVVALNAVMTIILAYITSKVK</sequence>
<keyword evidence="2" id="KW-1133">Transmembrane helix</keyword>
<name>A0A7J7J7F2_BUGNE</name>
<evidence type="ECO:0000256" key="1">
    <source>
        <dbReference type="SAM" id="MobiDB-lite"/>
    </source>
</evidence>
<dbReference type="InterPro" id="IPR011701">
    <property type="entry name" value="MFS"/>
</dbReference>
<feature type="transmembrane region" description="Helical" evidence="2">
    <location>
        <begin position="12"/>
        <end position="31"/>
    </location>
</feature>
<accession>A0A7J7J7F2</accession>
<dbReference type="Pfam" id="PF07690">
    <property type="entry name" value="MFS_1"/>
    <property type="match status" value="1"/>
</dbReference>
<evidence type="ECO:0000313" key="4">
    <source>
        <dbReference type="Proteomes" id="UP000593567"/>
    </source>
</evidence>
<dbReference type="GO" id="GO:0022857">
    <property type="term" value="F:transmembrane transporter activity"/>
    <property type="evidence" value="ECO:0007669"/>
    <property type="project" value="InterPro"/>
</dbReference>
<feature type="transmembrane region" description="Helical" evidence="2">
    <location>
        <begin position="51"/>
        <end position="73"/>
    </location>
</feature>
<dbReference type="InterPro" id="IPR036259">
    <property type="entry name" value="MFS_trans_sf"/>
</dbReference>
<protein>
    <submittedName>
        <fullName evidence="3">Uncharacterized protein</fullName>
    </submittedName>
</protein>
<dbReference type="PANTHER" id="PTHR11360:SF251">
    <property type="entry name" value="MAJOR FACILITATOR SUPERFAMILY (MFS) PROFILE DOMAIN-CONTAINING PROTEIN"/>
    <property type="match status" value="1"/>
</dbReference>
<feature type="transmembrane region" description="Helical" evidence="2">
    <location>
        <begin position="282"/>
        <end position="302"/>
    </location>
</feature>
<comment type="caution">
    <text evidence="3">The sequence shown here is derived from an EMBL/GenBank/DDBJ whole genome shotgun (WGS) entry which is preliminary data.</text>
</comment>
<reference evidence="3" key="1">
    <citation type="submission" date="2020-06" db="EMBL/GenBank/DDBJ databases">
        <title>Draft genome of Bugula neritina, a colonial animal packing powerful symbionts and potential medicines.</title>
        <authorList>
            <person name="Rayko M."/>
        </authorList>
    </citation>
    <scope>NUCLEOTIDE SEQUENCE [LARGE SCALE GENOMIC DNA]</scope>
    <source>
        <strain evidence="3">Kwan_BN1</strain>
    </source>
</reference>
<dbReference type="AlphaFoldDB" id="A0A7J7J7F2"/>
<feature type="transmembrane region" description="Helical" evidence="2">
    <location>
        <begin position="119"/>
        <end position="139"/>
    </location>
</feature>
<evidence type="ECO:0000256" key="2">
    <source>
        <dbReference type="SAM" id="Phobius"/>
    </source>
</evidence>
<dbReference type="EMBL" id="VXIV02002980">
    <property type="protein sequence ID" value="KAF6021684.1"/>
    <property type="molecule type" value="Genomic_DNA"/>
</dbReference>
<gene>
    <name evidence="3" type="ORF">EB796_020003</name>
</gene>
<keyword evidence="2" id="KW-0472">Membrane</keyword>
<evidence type="ECO:0000313" key="3">
    <source>
        <dbReference type="EMBL" id="KAF6021684.1"/>
    </source>
</evidence>
<organism evidence="3 4">
    <name type="scientific">Bugula neritina</name>
    <name type="common">Brown bryozoan</name>
    <name type="synonym">Sertularia neritina</name>
    <dbReference type="NCBI Taxonomy" id="10212"/>
    <lineage>
        <taxon>Eukaryota</taxon>
        <taxon>Metazoa</taxon>
        <taxon>Spiralia</taxon>
        <taxon>Lophotrochozoa</taxon>
        <taxon>Bryozoa</taxon>
        <taxon>Gymnolaemata</taxon>
        <taxon>Cheilostomatida</taxon>
        <taxon>Flustrina</taxon>
        <taxon>Buguloidea</taxon>
        <taxon>Bugulidae</taxon>
        <taxon>Bugula</taxon>
    </lineage>
</organism>
<dbReference type="Gene3D" id="1.20.1250.20">
    <property type="entry name" value="MFS general substrate transporter like domains"/>
    <property type="match status" value="1"/>
</dbReference>
<dbReference type="InterPro" id="IPR050327">
    <property type="entry name" value="Proton-linked_MCT"/>
</dbReference>
<feature type="transmembrane region" description="Helical" evidence="2">
    <location>
        <begin position="215"/>
        <end position="238"/>
    </location>
</feature>
<keyword evidence="4" id="KW-1185">Reference proteome</keyword>
<dbReference type="OrthoDB" id="6286464at2759"/>
<dbReference type="Proteomes" id="UP000593567">
    <property type="component" value="Unassembled WGS sequence"/>
</dbReference>
<dbReference type="SUPFAM" id="SSF103473">
    <property type="entry name" value="MFS general substrate transporter"/>
    <property type="match status" value="1"/>
</dbReference>
<proteinExistence type="predicted"/>
<feature type="transmembrane region" description="Helical" evidence="2">
    <location>
        <begin position="253"/>
        <end position="275"/>
    </location>
</feature>
<feature type="region of interest" description="Disordered" evidence="1">
    <location>
        <begin position="172"/>
        <end position="202"/>
    </location>
</feature>